<dbReference type="AlphaFoldDB" id="A0A1I7S6X5"/>
<sequence length="198" mass="22142">MQFVPKTSTRVSKKTKRDVSEVVIGEKENIPPEIVVQLPATQTPQQGQGMISQQSKAMNQTPQQGQGMNPQTQKVAPQNAQGTQDVLKRKLPSRANEAKPAKSMDQWVVKRCKLNVEANKVESVTLFLRSAMVPFLQQSITFRNEALFQRLAALVVGEVIEVKDYKAYNTYVTIFGEGDVNTTVQFQNSADEEEDMLI</sequence>
<dbReference type="WBParaSite" id="BXY_0876400.1">
    <property type="protein sequence ID" value="BXY_0876400.1"/>
    <property type="gene ID" value="BXY_0876400"/>
</dbReference>
<reference evidence="2" key="1">
    <citation type="submission" date="2016-11" db="UniProtKB">
        <authorList>
            <consortium name="WormBaseParasite"/>
        </authorList>
    </citation>
    <scope>IDENTIFICATION</scope>
</reference>
<evidence type="ECO:0000313" key="2">
    <source>
        <dbReference type="WBParaSite" id="BXY_0876400.1"/>
    </source>
</evidence>
<proteinExistence type="predicted"/>
<organism evidence="1 2">
    <name type="scientific">Bursaphelenchus xylophilus</name>
    <name type="common">Pinewood nematode worm</name>
    <name type="synonym">Aphelenchoides xylophilus</name>
    <dbReference type="NCBI Taxonomy" id="6326"/>
    <lineage>
        <taxon>Eukaryota</taxon>
        <taxon>Metazoa</taxon>
        <taxon>Ecdysozoa</taxon>
        <taxon>Nematoda</taxon>
        <taxon>Chromadorea</taxon>
        <taxon>Rhabditida</taxon>
        <taxon>Tylenchina</taxon>
        <taxon>Tylenchomorpha</taxon>
        <taxon>Aphelenchoidea</taxon>
        <taxon>Aphelenchoididae</taxon>
        <taxon>Bursaphelenchus</taxon>
    </lineage>
</organism>
<name>A0A1I7S6X5_BURXY</name>
<evidence type="ECO:0000313" key="1">
    <source>
        <dbReference type="Proteomes" id="UP000095284"/>
    </source>
</evidence>
<accession>A0A1I7S6X5</accession>
<protein>
    <submittedName>
        <fullName evidence="2">Rad21_Rec8 domain-containing protein</fullName>
    </submittedName>
</protein>
<dbReference type="Proteomes" id="UP000095284">
    <property type="component" value="Unplaced"/>
</dbReference>